<feature type="compositionally biased region" description="Polar residues" evidence="1">
    <location>
        <begin position="1"/>
        <end position="18"/>
    </location>
</feature>
<accession>A0ABT7B887</accession>
<keyword evidence="3" id="KW-1185">Reference proteome</keyword>
<dbReference type="InterPro" id="IPR010328">
    <property type="entry name" value="DUF928"/>
</dbReference>
<organism evidence="2 3">
    <name type="scientific">Roseofilum capinflatum BLCC-M114</name>
    <dbReference type="NCBI Taxonomy" id="3022440"/>
    <lineage>
        <taxon>Bacteria</taxon>
        <taxon>Bacillati</taxon>
        <taxon>Cyanobacteriota</taxon>
        <taxon>Cyanophyceae</taxon>
        <taxon>Desertifilales</taxon>
        <taxon>Desertifilaceae</taxon>
        <taxon>Roseofilum</taxon>
        <taxon>Roseofilum capinflatum</taxon>
    </lineage>
</organism>
<dbReference type="Proteomes" id="UP001235849">
    <property type="component" value="Unassembled WGS sequence"/>
</dbReference>
<feature type="region of interest" description="Disordered" evidence="1">
    <location>
        <begin position="1"/>
        <end position="42"/>
    </location>
</feature>
<name>A0ABT7B887_9CYAN</name>
<gene>
    <name evidence="2" type="ORF">PMG25_14870</name>
</gene>
<protein>
    <submittedName>
        <fullName evidence="2">DUF928 domain-containing protein</fullName>
    </submittedName>
</protein>
<sequence length="218" mass="24558">MTQSVSLASSPNPILSTSNPPPDDEGVPGGPLDPRNSSCPQTPETLTALIPKNNQNRQTIQAHPTVWFYVPYSSETIEFGEFSLLTRDGKQRIYRTQFTLPNTPGIVSITIPEQASEPLENNQYYRWYIELFCSPAQNSPDIDINGWLQRVARTPETEQSIESGLPDIWYDSLTNLGYRILNTPGDQVIKNQWNQLLQQSRYPNISSKPIIGPVQLIE</sequence>
<dbReference type="Pfam" id="PF06051">
    <property type="entry name" value="DUF928"/>
    <property type="match status" value="1"/>
</dbReference>
<evidence type="ECO:0000313" key="3">
    <source>
        <dbReference type="Proteomes" id="UP001235849"/>
    </source>
</evidence>
<evidence type="ECO:0000256" key="1">
    <source>
        <dbReference type="SAM" id="MobiDB-lite"/>
    </source>
</evidence>
<evidence type="ECO:0000313" key="2">
    <source>
        <dbReference type="EMBL" id="MDJ1175376.1"/>
    </source>
</evidence>
<dbReference type="EMBL" id="JAQOSO010000082">
    <property type="protein sequence ID" value="MDJ1175376.1"/>
    <property type="molecule type" value="Genomic_DNA"/>
</dbReference>
<proteinExistence type="predicted"/>
<dbReference type="RefSeq" id="WP_283767678.1">
    <property type="nucleotide sequence ID" value="NZ_JAQOSO010000082.1"/>
</dbReference>
<reference evidence="2 3" key="1">
    <citation type="submission" date="2023-01" db="EMBL/GenBank/DDBJ databases">
        <title>Novel diversity within Roseofilum (Cyanobacteria; Desertifilaceae) from marine benthic mats with descriptions of four novel species.</title>
        <authorList>
            <person name="Wang Y."/>
            <person name="Berthold D.E."/>
            <person name="Hu J."/>
            <person name="Lefler F.W."/>
            <person name="Laughinghouse H.D. IV."/>
        </authorList>
    </citation>
    <scope>NUCLEOTIDE SEQUENCE [LARGE SCALE GENOMIC DNA]</scope>
    <source>
        <strain evidence="2 3">BLCC-M114</strain>
    </source>
</reference>
<comment type="caution">
    <text evidence="2">The sequence shown here is derived from an EMBL/GenBank/DDBJ whole genome shotgun (WGS) entry which is preliminary data.</text>
</comment>